<dbReference type="AlphaFoldDB" id="A0A317MSE4"/>
<gene>
    <name evidence="7" type="ORF">C7443_11099</name>
</gene>
<dbReference type="PROSITE" id="PS00895">
    <property type="entry name" value="3_HYDROXYISOBUT_DH"/>
    <property type="match status" value="1"/>
</dbReference>
<dbReference type="InterPro" id="IPR036291">
    <property type="entry name" value="NAD(P)-bd_dom_sf"/>
</dbReference>
<dbReference type="RefSeq" id="WP_110019603.1">
    <property type="nucleotide sequence ID" value="NZ_QGTJ01000010.1"/>
</dbReference>
<dbReference type="GO" id="GO:0016491">
    <property type="term" value="F:oxidoreductase activity"/>
    <property type="evidence" value="ECO:0007669"/>
    <property type="project" value="UniProtKB-KW"/>
</dbReference>
<evidence type="ECO:0000313" key="7">
    <source>
        <dbReference type="EMBL" id="PWV59554.1"/>
    </source>
</evidence>
<protein>
    <submittedName>
        <fullName evidence="7">3-hydroxyisobutyrate dehydrogenase-like beta-hydroxyacid dehydrogenase</fullName>
    </submittedName>
</protein>
<dbReference type="OrthoDB" id="9804542at2"/>
<dbReference type="Pfam" id="PF03446">
    <property type="entry name" value="NAD_binding_2"/>
    <property type="match status" value="1"/>
</dbReference>
<dbReference type="PIRSF" id="PIRSF000103">
    <property type="entry name" value="HIBADH"/>
    <property type="match status" value="1"/>
</dbReference>
<feature type="domain" description="6-phosphogluconate dehydrogenase NADP-binding" evidence="5">
    <location>
        <begin position="12"/>
        <end position="167"/>
    </location>
</feature>
<comment type="similarity">
    <text evidence="1">Belongs to the HIBADH-related family.</text>
</comment>
<dbReference type="GO" id="GO:0050661">
    <property type="term" value="F:NADP binding"/>
    <property type="evidence" value="ECO:0007669"/>
    <property type="project" value="InterPro"/>
</dbReference>
<feature type="domain" description="3-hydroxyisobutyrate dehydrogenase-like NAD-binding" evidence="6">
    <location>
        <begin position="170"/>
        <end position="290"/>
    </location>
</feature>
<evidence type="ECO:0000256" key="3">
    <source>
        <dbReference type="ARBA" id="ARBA00023027"/>
    </source>
</evidence>
<evidence type="ECO:0000259" key="6">
    <source>
        <dbReference type="Pfam" id="PF14833"/>
    </source>
</evidence>
<dbReference type="PANTHER" id="PTHR43060">
    <property type="entry name" value="3-HYDROXYISOBUTYRATE DEHYDROGENASE-LIKE 1, MITOCHONDRIAL-RELATED"/>
    <property type="match status" value="1"/>
</dbReference>
<dbReference type="InterPro" id="IPR013328">
    <property type="entry name" value="6PGD_dom2"/>
</dbReference>
<dbReference type="SUPFAM" id="SSF51735">
    <property type="entry name" value="NAD(P)-binding Rossmann-fold domains"/>
    <property type="match status" value="1"/>
</dbReference>
<dbReference type="Pfam" id="PF14833">
    <property type="entry name" value="NAD_binding_11"/>
    <property type="match status" value="1"/>
</dbReference>
<proteinExistence type="inferred from homology"/>
<sequence>MNPPVSPDRSPVGFIGLGLMGRPMALNLLRAGYPLSVHSRSPEPVAALVAAGARAAATPAELAAQLDCIVLMLTDTPAVATVLAALLPSLRPGTLIIDMGTSSALATRDFAAQVRAAGADWLDAPVSGGVVGAENANLTIMAGGETAAFARAEPLLRCLGARLTHVGGCGCGQIAKAANQMIVGLSIGAVAEALALAARAGADPARVREALRGGFADSRILELHGLRMIEGRFEAGGRVTTQHKDMTQALELAAACGMQLPATALNRELYARLIAAGDGGLDHSALYRFYTQAQPETSQ</sequence>
<dbReference type="InterPro" id="IPR008927">
    <property type="entry name" value="6-PGluconate_DH-like_C_sf"/>
</dbReference>
<evidence type="ECO:0000256" key="2">
    <source>
        <dbReference type="ARBA" id="ARBA00023002"/>
    </source>
</evidence>
<dbReference type="PANTHER" id="PTHR43060:SF15">
    <property type="entry name" value="3-HYDROXYISOBUTYRATE DEHYDROGENASE-LIKE 1, MITOCHONDRIAL-RELATED"/>
    <property type="match status" value="1"/>
</dbReference>
<keyword evidence="2" id="KW-0560">Oxidoreductase</keyword>
<comment type="caution">
    <text evidence="7">The sequence shown here is derived from an EMBL/GenBank/DDBJ whole genome shotgun (WGS) entry which is preliminary data.</text>
</comment>
<dbReference type="Proteomes" id="UP000246569">
    <property type="component" value="Unassembled WGS sequence"/>
</dbReference>
<dbReference type="InterPro" id="IPR006115">
    <property type="entry name" value="6PGDH_NADP-bd"/>
</dbReference>
<feature type="active site" evidence="4">
    <location>
        <position position="176"/>
    </location>
</feature>
<dbReference type="GO" id="GO:0051287">
    <property type="term" value="F:NAD binding"/>
    <property type="evidence" value="ECO:0007669"/>
    <property type="project" value="InterPro"/>
</dbReference>
<keyword evidence="3" id="KW-0520">NAD</keyword>
<dbReference type="GO" id="GO:0016054">
    <property type="term" value="P:organic acid catabolic process"/>
    <property type="evidence" value="ECO:0007669"/>
    <property type="project" value="UniProtKB-ARBA"/>
</dbReference>
<dbReference type="EMBL" id="QGTJ01000010">
    <property type="protein sequence ID" value="PWV59554.1"/>
    <property type="molecule type" value="Genomic_DNA"/>
</dbReference>
<name>A0A317MSE4_9GAMM</name>
<evidence type="ECO:0000259" key="5">
    <source>
        <dbReference type="Pfam" id="PF03446"/>
    </source>
</evidence>
<dbReference type="InterPro" id="IPR015815">
    <property type="entry name" value="HIBADH-related"/>
</dbReference>
<keyword evidence="8" id="KW-1185">Reference proteome</keyword>
<dbReference type="Gene3D" id="3.40.50.720">
    <property type="entry name" value="NAD(P)-binding Rossmann-like Domain"/>
    <property type="match status" value="1"/>
</dbReference>
<dbReference type="Gene3D" id="1.10.1040.10">
    <property type="entry name" value="N-(1-d-carboxylethyl)-l-norvaline Dehydrogenase, domain 2"/>
    <property type="match status" value="1"/>
</dbReference>
<dbReference type="InterPro" id="IPR002204">
    <property type="entry name" value="3-OH-isobutyrate_DH-rel_CS"/>
</dbReference>
<accession>A0A317MSE4</accession>
<reference evidence="7 8" key="1">
    <citation type="submission" date="2018-05" db="EMBL/GenBank/DDBJ databases">
        <title>Genomic Encyclopedia of Type Strains, Phase IV (KMG-IV): sequencing the most valuable type-strain genomes for metagenomic binning, comparative biology and taxonomic classification.</title>
        <authorList>
            <person name="Goeker M."/>
        </authorList>
    </citation>
    <scope>NUCLEOTIDE SEQUENCE [LARGE SCALE GENOMIC DNA]</scope>
    <source>
        <strain evidence="7 8">DSM 23606</strain>
    </source>
</reference>
<dbReference type="SUPFAM" id="SSF48179">
    <property type="entry name" value="6-phosphogluconate dehydrogenase C-terminal domain-like"/>
    <property type="match status" value="1"/>
</dbReference>
<organism evidence="7 8">
    <name type="scientific">Plasticicumulans acidivorans</name>
    <dbReference type="NCBI Taxonomy" id="886464"/>
    <lineage>
        <taxon>Bacteria</taxon>
        <taxon>Pseudomonadati</taxon>
        <taxon>Pseudomonadota</taxon>
        <taxon>Gammaproteobacteria</taxon>
        <taxon>Candidatus Competibacteraceae</taxon>
        <taxon>Plasticicumulans</taxon>
    </lineage>
</organism>
<dbReference type="InterPro" id="IPR029154">
    <property type="entry name" value="HIBADH-like_NADP-bd"/>
</dbReference>
<evidence type="ECO:0000256" key="4">
    <source>
        <dbReference type="PIRSR" id="PIRSR000103-1"/>
    </source>
</evidence>
<evidence type="ECO:0000256" key="1">
    <source>
        <dbReference type="ARBA" id="ARBA00009080"/>
    </source>
</evidence>
<evidence type="ECO:0000313" key="8">
    <source>
        <dbReference type="Proteomes" id="UP000246569"/>
    </source>
</evidence>